<dbReference type="AlphaFoldDB" id="A0A0V1DJD8"/>
<dbReference type="Gene3D" id="3.30.160.20">
    <property type="match status" value="1"/>
</dbReference>
<dbReference type="GO" id="GO:0003725">
    <property type="term" value="F:double-stranded RNA binding"/>
    <property type="evidence" value="ECO:0007669"/>
    <property type="project" value="InterPro"/>
</dbReference>
<dbReference type="OrthoDB" id="444135at2759"/>
<dbReference type="SUPFAM" id="SSF69065">
    <property type="entry name" value="RNase III domain-like"/>
    <property type="match status" value="1"/>
</dbReference>
<dbReference type="GO" id="GO:0006396">
    <property type="term" value="P:RNA processing"/>
    <property type="evidence" value="ECO:0007669"/>
    <property type="project" value="InterPro"/>
</dbReference>
<dbReference type="InterPro" id="IPR044444">
    <property type="entry name" value="Ribosomal_mL44_DSRM_metazoa"/>
</dbReference>
<comment type="subcellular location">
    <subcellularLocation>
        <location evidence="1">Mitochondrion</location>
    </subcellularLocation>
</comment>
<proteinExistence type="inferred from homology"/>
<evidence type="ECO:0000256" key="6">
    <source>
        <dbReference type="ARBA" id="ARBA00024034"/>
    </source>
</evidence>
<dbReference type="EMBL" id="JYDI01000001">
    <property type="protein sequence ID" value="KRY61478.1"/>
    <property type="molecule type" value="Genomic_DNA"/>
</dbReference>
<keyword evidence="11" id="KW-1185">Reference proteome</keyword>
<keyword evidence="5" id="KW-0687">Ribonucleoprotein</keyword>
<dbReference type="FunFam" id="3.30.160.20:FF:000037">
    <property type="entry name" value="39S ribosomal protein L44, mitochondrial"/>
    <property type="match status" value="1"/>
</dbReference>
<sequence>MTRIWRYWDSRNSWDRFYKTCSVQHGAWHNSQHFLTFLSVAQLQKAQHCLHCGRILWILLAIFFLRYQVPPRPETAQYGNHVNESVEQPMRKMVEQPITEMLMSSKAIKEMAWSPVLFFIKRYLALLPVGRDEAASHSKELMEAVETPVCGDFNHSRKMAETAGFTADGSCIAGERLRHLKCPLGRNAEVFVGADGVVRSAKMLMVALISRQIKRLLACRRQRYCRQHKLSSITMHPIFSRYKKKWYRDYIRDLWGRRVLLGPDKDVPRSSFPSWYAILFRIVALNYNAELFALKSRIGTNLNDDTLRRALIDRSYVIREIDERKQLLDASSNVEFTSSVLTDIQDNTDFIRKAAHDFITSEEKLAKISRQLGIYDLLMADNFPYNNSLMSSSLRSIVGAILFDENEAEAGYFVQDFVLTQLINVDINELWYFKEPLKILTALLEKNNRGTPEPRILRSSGEFTVTPVYVVGIYCDKKLLGESAGESVLIATEMAARDCLKNLWGLTENSMKFTFGEQGRQIDLHDFYEMPNQSLNSQLNFKIELSDDLYKEPLTPQQMTIKYKREIEKTIGTPYRRRLWHFFYPGTLHKTSPRRFIAPKAKTI</sequence>
<dbReference type="Proteomes" id="UP000054653">
    <property type="component" value="Unassembled WGS sequence"/>
</dbReference>
<feature type="domain" description="Large ribosomal subunit protein mL44 dsRNA binding" evidence="8">
    <location>
        <begin position="431"/>
        <end position="537"/>
    </location>
</feature>
<name>A0A0V1DJD8_TRIBR</name>
<dbReference type="OMA" id="WDYDSEI"/>
<dbReference type="SUPFAM" id="SSF54768">
    <property type="entry name" value="dsRNA-binding domain-like"/>
    <property type="match status" value="1"/>
</dbReference>
<dbReference type="GO" id="GO:0005739">
    <property type="term" value="C:mitochondrion"/>
    <property type="evidence" value="ECO:0007669"/>
    <property type="project" value="UniProtKB-SubCell"/>
</dbReference>
<evidence type="ECO:0000256" key="4">
    <source>
        <dbReference type="ARBA" id="ARBA00023128"/>
    </source>
</evidence>
<dbReference type="InterPro" id="IPR036389">
    <property type="entry name" value="RNase_III_sf"/>
</dbReference>
<dbReference type="Pfam" id="PF22892">
    <property type="entry name" value="DSRM_MRPL44"/>
    <property type="match status" value="1"/>
</dbReference>
<keyword evidence="2" id="KW-0809">Transit peptide</keyword>
<dbReference type="Pfam" id="PF22935">
    <property type="entry name" value="RM44_endonuclase"/>
    <property type="match status" value="1"/>
</dbReference>
<keyword evidence="4" id="KW-0496">Mitochondrion</keyword>
<reference evidence="10 11" key="1">
    <citation type="submission" date="2015-01" db="EMBL/GenBank/DDBJ databases">
        <title>Evolution of Trichinella species and genotypes.</title>
        <authorList>
            <person name="Korhonen P.K."/>
            <person name="Edoardo P."/>
            <person name="Giuseppe L.R."/>
            <person name="Gasser R.B."/>
        </authorList>
    </citation>
    <scope>NUCLEOTIDE SEQUENCE [LARGE SCALE GENOMIC DNA]</scope>
    <source>
        <strain evidence="10">ISS120</strain>
    </source>
</reference>
<evidence type="ECO:0000256" key="2">
    <source>
        <dbReference type="ARBA" id="ARBA00022946"/>
    </source>
</evidence>
<evidence type="ECO:0000256" key="7">
    <source>
        <dbReference type="ARBA" id="ARBA00035187"/>
    </source>
</evidence>
<evidence type="ECO:0000313" key="10">
    <source>
        <dbReference type="EMBL" id="KRY61478.1"/>
    </source>
</evidence>
<protein>
    <recommendedName>
        <fullName evidence="7">Large ribosomal subunit protein mL44</fullName>
    </recommendedName>
</protein>
<evidence type="ECO:0000259" key="9">
    <source>
        <dbReference type="Pfam" id="PF22935"/>
    </source>
</evidence>
<evidence type="ECO:0000256" key="3">
    <source>
        <dbReference type="ARBA" id="ARBA00022980"/>
    </source>
</evidence>
<evidence type="ECO:0000313" key="11">
    <source>
        <dbReference type="Proteomes" id="UP000054653"/>
    </source>
</evidence>
<dbReference type="STRING" id="45882.A0A0V1DJD8"/>
<dbReference type="GO" id="GO:0004525">
    <property type="term" value="F:ribonuclease III activity"/>
    <property type="evidence" value="ECO:0007669"/>
    <property type="project" value="InterPro"/>
</dbReference>
<evidence type="ECO:0000259" key="8">
    <source>
        <dbReference type="Pfam" id="PF22892"/>
    </source>
</evidence>
<evidence type="ECO:0000256" key="5">
    <source>
        <dbReference type="ARBA" id="ARBA00023274"/>
    </source>
</evidence>
<accession>A0A0V1DJD8</accession>
<feature type="domain" description="Large ribosomal subunit protein mL44 endonuclease" evidence="9">
    <location>
        <begin position="286"/>
        <end position="353"/>
    </location>
</feature>
<dbReference type="InterPro" id="IPR055189">
    <property type="entry name" value="RM44_endonuclase"/>
</dbReference>
<dbReference type="GO" id="GO:1990904">
    <property type="term" value="C:ribonucleoprotein complex"/>
    <property type="evidence" value="ECO:0007669"/>
    <property type="project" value="UniProtKB-KW"/>
</dbReference>
<gene>
    <name evidence="10" type="primary">F02A9.4</name>
    <name evidence="10" type="ORF">T03_6035</name>
</gene>
<evidence type="ECO:0000256" key="1">
    <source>
        <dbReference type="ARBA" id="ARBA00004173"/>
    </source>
</evidence>
<comment type="caution">
    <text evidence="10">The sequence shown here is derived from an EMBL/GenBank/DDBJ whole genome shotgun (WGS) entry which is preliminary data.</text>
</comment>
<dbReference type="GO" id="GO:0005840">
    <property type="term" value="C:ribosome"/>
    <property type="evidence" value="ECO:0007669"/>
    <property type="project" value="UniProtKB-KW"/>
</dbReference>
<comment type="similarity">
    <text evidence="6">Belongs to the ribonuclease III family. Mitochondrion-specific ribosomal protein mL44 subfamily.</text>
</comment>
<keyword evidence="3" id="KW-0689">Ribosomal protein</keyword>
<organism evidence="10 11">
    <name type="scientific">Trichinella britovi</name>
    <name type="common">Parasitic roundworm</name>
    <dbReference type="NCBI Taxonomy" id="45882"/>
    <lineage>
        <taxon>Eukaryota</taxon>
        <taxon>Metazoa</taxon>
        <taxon>Ecdysozoa</taxon>
        <taxon>Nematoda</taxon>
        <taxon>Enoplea</taxon>
        <taxon>Dorylaimia</taxon>
        <taxon>Trichinellida</taxon>
        <taxon>Trichinellidae</taxon>
        <taxon>Trichinella</taxon>
    </lineage>
</organism>
<dbReference type="CDD" id="cd19874">
    <property type="entry name" value="DSRM_MRPL44"/>
    <property type="match status" value="1"/>
</dbReference>